<comment type="caution">
    <text evidence="2">The sequence shown here is derived from an EMBL/GenBank/DDBJ whole genome shotgun (WGS) entry which is preliminary data.</text>
</comment>
<dbReference type="Proteomes" id="UP000746612">
    <property type="component" value="Unassembled WGS sequence"/>
</dbReference>
<evidence type="ECO:0000313" key="2">
    <source>
        <dbReference type="EMBL" id="CAG2009762.1"/>
    </source>
</evidence>
<organism evidence="2 3">
    <name type="scientific">Gibberella zeae</name>
    <name type="common">Wheat head blight fungus</name>
    <name type="synonym">Fusarium graminearum</name>
    <dbReference type="NCBI Taxonomy" id="5518"/>
    <lineage>
        <taxon>Eukaryota</taxon>
        <taxon>Fungi</taxon>
        <taxon>Dikarya</taxon>
        <taxon>Ascomycota</taxon>
        <taxon>Pezizomycotina</taxon>
        <taxon>Sordariomycetes</taxon>
        <taxon>Hypocreomycetidae</taxon>
        <taxon>Hypocreales</taxon>
        <taxon>Nectriaceae</taxon>
        <taxon>Fusarium</taxon>
    </lineage>
</organism>
<sequence length="91" mass="10310">MNFRRDFQFDPFSEEATQFGNQDDLSNIDWSNPMEFMKSLGGLMPEFATPAKVRKEAREYSSNIFMDWQDTPTTTPDSSQGMASNVGISSP</sequence>
<dbReference type="AlphaFoldDB" id="A0A9N8RRE8"/>
<proteinExistence type="predicted"/>
<accession>A0A9N8RRE8</accession>
<gene>
    <name evidence="2" type="ORF">MDCFG202_LOCUS587581</name>
</gene>
<feature type="region of interest" description="Disordered" evidence="1">
    <location>
        <begin position="64"/>
        <end position="91"/>
    </location>
</feature>
<evidence type="ECO:0000313" key="3">
    <source>
        <dbReference type="Proteomes" id="UP000746612"/>
    </source>
</evidence>
<dbReference type="EMBL" id="CAJPIJ010000192">
    <property type="protein sequence ID" value="CAG2009762.1"/>
    <property type="molecule type" value="Genomic_DNA"/>
</dbReference>
<evidence type="ECO:0000256" key="1">
    <source>
        <dbReference type="SAM" id="MobiDB-lite"/>
    </source>
</evidence>
<reference evidence="2" key="1">
    <citation type="submission" date="2021-03" db="EMBL/GenBank/DDBJ databases">
        <authorList>
            <person name="Alouane T."/>
            <person name="Langin T."/>
            <person name="Bonhomme L."/>
        </authorList>
    </citation>
    <scope>NUCLEOTIDE SEQUENCE</scope>
    <source>
        <strain evidence="2">MDC_Fg202</strain>
    </source>
</reference>
<protein>
    <submittedName>
        <fullName evidence="2">Uncharacterized protein</fullName>
    </submittedName>
</protein>
<name>A0A9N8RRE8_GIBZA</name>